<dbReference type="EMBL" id="UYSL01020172">
    <property type="protein sequence ID" value="VDL73235.1"/>
    <property type="molecule type" value="Genomic_DNA"/>
</dbReference>
<dbReference type="WBParaSite" id="NBR_0000964501-mRNA-1">
    <property type="protein sequence ID" value="NBR_0000964501-mRNA-1"/>
    <property type="gene ID" value="NBR_0000964501"/>
</dbReference>
<feature type="transmembrane region" description="Helical" evidence="17">
    <location>
        <begin position="141"/>
        <end position="170"/>
    </location>
</feature>
<dbReference type="STRING" id="27835.A0A158QZ63"/>
<evidence type="ECO:0000256" key="8">
    <source>
        <dbReference type="ARBA" id="ARBA00022692"/>
    </source>
</evidence>
<evidence type="ECO:0000256" key="3">
    <source>
        <dbReference type="ARBA" id="ARBA00004240"/>
    </source>
</evidence>
<dbReference type="OMA" id="MYLPVAN"/>
<comment type="catalytic activity">
    <reaction evidence="15">
        <text>a di-trans,poly-cis-dolichyl beta-D-mannosyl phosphate + L-seryl-[protein] = 3-O-(alpha-D-mannosyl)-L-seryl-[protein] + a di-trans,poly-cis-dolichyl phosphate + H(+)</text>
        <dbReference type="Rhea" id="RHEA:17377"/>
        <dbReference type="Rhea" id="RHEA-COMP:9863"/>
        <dbReference type="Rhea" id="RHEA-COMP:13546"/>
        <dbReference type="Rhea" id="RHEA-COMP:19498"/>
        <dbReference type="Rhea" id="RHEA-COMP:19501"/>
        <dbReference type="ChEBI" id="CHEBI:15378"/>
        <dbReference type="ChEBI" id="CHEBI:29999"/>
        <dbReference type="ChEBI" id="CHEBI:57683"/>
        <dbReference type="ChEBI" id="CHEBI:58211"/>
        <dbReference type="ChEBI" id="CHEBI:137321"/>
        <dbReference type="EC" id="2.4.1.109"/>
    </reaction>
</comment>
<accession>A0A158QZ63</accession>
<evidence type="ECO:0000256" key="7">
    <source>
        <dbReference type="ARBA" id="ARBA00022679"/>
    </source>
</evidence>
<evidence type="ECO:0000256" key="4">
    <source>
        <dbReference type="ARBA" id="ARBA00004922"/>
    </source>
</evidence>
<dbReference type="GO" id="GO:0005789">
    <property type="term" value="C:endoplasmic reticulum membrane"/>
    <property type="evidence" value="ECO:0007669"/>
    <property type="project" value="TreeGrafter"/>
</dbReference>
<organism evidence="21">
    <name type="scientific">Nippostrongylus brasiliensis</name>
    <name type="common">Rat hookworm</name>
    <dbReference type="NCBI Taxonomy" id="27835"/>
    <lineage>
        <taxon>Eukaryota</taxon>
        <taxon>Metazoa</taxon>
        <taxon>Ecdysozoa</taxon>
        <taxon>Nematoda</taxon>
        <taxon>Chromadorea</taxon>
        <taxon>Rhabditida</taxon>
        <taxon>Rhabditina</taxon>
        <taxon>Rhabditomorpha</taxon>
        <taxon>Strongyloidea</taxon>
        <taxon>Heligmosomidae</taxon>
        <taxon>Nippostrongylus</taxon>
    </lineage>
</organism>
<evidence type="ECO:0000256" key="15">
    <source>
        <dbReference type="ARBA" id="ARBA00045102"/>
    </source>
</evidence>
<dbReference type="InterPro" id="IPR011990">
    <property type="entry name" value="TPR-like_helical_dom_sf"/>
</dbReference>
<dbReference type="PANTHER" id="PTHR44216">
    <property type="entry name" value="PROTEIN O-MANNOSYL-TRANSFERASE TMTC2"/>
    <property type="match status" value="1"/>
</dbReference>
<comment type="pathway">
    <text evidence="4">Protein modification; protein glycosylation.</text>
</comment>
<evidence type="ECO:0000256" key="6">
    <source>
        <dbReference type="ARBA" id="ARBA00012839"/>
    </source>
</evidence>
<evidence type="ECO:0000256" key="13">
    <source>
        <dbReference type="ARBA" id="ARBA00023136"/>
    </source>
</evidence>
<feature type="transmembrane region" description="Helical" evidence="17">
    <location>
        <begin position="111"/>
        <end position="134"/>
    </location>
</feature>
<keyword evidence="11" id="KW-0256">Endoplasmic reticulum</keyword>
<evidence type="ECO:0000256" key="14">
    <source>
        <dbReference type="ARBA" id="ARBA00045085"/>
    </source>
</evidence>
<feature type="transmembrane region" description="Helical" evidence="17">
    <location>
        <begin position="386"/>
        <end position="405"/>
    </location>
</feature>
<feature type="transmembrane region" description="Helical" evidence="17">
    <location>
        <begin position="247"/>
        <end position="267"/>
    </location>
</feature>
<sequence length="496" mass="55510">MVNIIFDRRFVGRDVACYALITTTAILVYSNTFAADFVYDDSQAIVANPVVTGQVSAGHAWTLDFWGNRLGRGSHKSYRPLTTLTFRLNAAVFGMKPSSLLFAVHPIHCEAVAGVVGRADVLVTIAVLVGLLLFDRNKSPIIATLCATVAICFKETGIMLLPILAAFHLVKPKMSSVNEKLPREVVEMAIDASADKEVLRLGVNLRRSVAALAFGFLILSTIRHAINGFEAPRFSKSDNPIAHHPQIIVRTLTFLYLPLFHLQLILYPKELSFDWSMDAIPPVTSPLDWRFTLSAVFYSGLILLGSRLLRQSGFYENLLSLLEKNGAKERTSDCCQPRRSPTIRGSRQKHSEIAQNTLIGFALLILPFIPATNLFYYVGFVAAERTLYLPSVGYCILLGLLYSACSFRFGPKVTSYAAFVVVLLHATRTWERNFDWMDEESLYQSAVKINPPKAYSNLGRVYASRMRLDEAETAYKAALLHRPNMADTWYNLRRRI</sequence>
<evidence type="ECO:0000256" key="11">
    <source>
        <dbReference type="ARBA" id="ARBA00022824"/>
    </source>
</evidence>
<feature type="domain" description="DUF1736" evidence="18">
    <location>
        <begin position="229"/>
        <end position="301"/>
    </location>
</feature>
<keyword evidence="9" id="KW-0677">Repeat</keyword>
<feature type="repeat" description="TPR" evidence="16">
    <location>
        <begin position="452"/>
        <end position="485"/>
    </location>
</feature>
<dbReference type="SUPFAM" id="SSF48452">
    <property type="entry name" value="TPR-like"/>
    <property type="match status" value="1"/>
</dbReference>
<dbReference type="Gene3D" id="1.25.40.10">
    <property type="entry name" value="Tetratricopeptide repeat domain"/>
    <property type="match status" value="1"/>
</dbReference>
<evidence type="ECO:0000256" key="1">
    <source>
        <dbReference type="ARBA" id="ARBA00003582"/>
    </source>
</evidence>
<dbReference type="InterPro" id="IPR052384">
    <property type="entry name" value="TMTC_O-mannosyltransferase"/>
</dbReference>
<comment type="similarity">
    <text evidence="5">Belongs to the TMTC family.</text>
</comment>
<protein>
    <recommendedName>
        <fullName evidence="6">dolichyl-phosphate-mannose--protein mannosyltransferase</fullName>
        <ecNumber evidence="6">2.4.1.109</ecNumber>
    </recommendedName>
</protein>
<keyword evidence="20" id="KW-1185">Reference proteome</keyword>
<dbReference type="AlphaFoldDB" id="A0A158QZ63"/>
<feature type="transmembrane region" description="Helical" evidence="17">
    <location>
        <begin position="287"/>
        <end position="309"/>
    </location>
</feature>
<evidence type="ECO:0000313" key="19">
    <source>
        <dbReference type="EMBL" id="VDL73235.1"/>
    </source>
</evidence>
<comment type="subcellular location">
    <subcellularLocation>
        <location evidence="3">Endoplasmic reticulum</location>
    </subcellularLocation>
    <subcellularLocation>
        <location evidence="2">Membrane</location>
        <topology evidence="2">Multi-pass membrane protein</topology>
    </subcellularLocation>
</comment>
<evidence type="ECO:0000256" key="17">
    <source>
        <dbReference type="SAM" id="Phobius"/>
    </source>
</evidence>
<keyword evidence="8 17" id="KW-0812">Transmembrane</keyword>
<keyword evidence="13 17" id="KW-0472">Membrane</keyword>
<comment type="catalytic activity">
    <reaction evidence="14">
        <text>a di-trans,poly-cis-dolichyl beta-D-mannosyl phosphate + L-threonyl-[protein] = 3-O-(alpha-D-mannosyl)-L-threonyl-[protein] + a di-trans,poly-cis-dolichyl phosphate + H(+)</text>
        <dbReference type="Rhea" id="RHEA:53396"/>
        <dbReference type="Rhea" id="RHEA-COMP:11060"/>
        <dbReference type="Rhea" id="RHEA-COMP:13547"/>
        <dbReference type="Rhea" id="RHEA-COMP:19498"/>
        <dbReference type="Rhea" id="RHEA-COMP:19501"/>
        <dbReference type="ChEBI" id="CHEBI:15378"/>
        <dbReference type="ChEBI" id="CHEBI:30013"/>
        <dbReference type="ChEBI" id="CHEBI:57683"/>
        <dbReference type="ChEBI" id="CHEBI:58211"/>
        <dbReference type="ChEBI" id="CHEBI:137323"/>
        <dbReference type="EC" id="2.4.1.109"/>
    </reaction>
</comment>
<proteinExistence type="inferred from homology"/>
<evidence type="ECO:0000256" key="16">
    <source>
        <dbReference type="PROSITE-ProRule" id="PRU00339"/>
    </source>
</evidence>
<feature type="transmembrane region" description="Helical" evidence="17">
    <location>
        <begin position="208"/>
        <end position="226"/>
    </location>
</feature>
<evidence type="ECO:0000313" key="20">
    <source>
        <dbReference type="Proteomes" id="UP000271162"/>
    </source>
</evidence>
<dbReference type="SMART" id="SM00028">
    <property type="entry name" value="TPR"/>
    <property type="match status" value="1"/>
</dbReference>
<dbReference type="InterPro" id="IPR019734">
    <property type="entry name" value="TPR_rpt"/>
</dbReference>
<dbReference type="EC" id="2.4.1.109" evidence="6"/>
<dbReference type="Proteomes" id="UP000271162">
    <property type="component" value="Unassembled WGS sequence"/>
</dbReference>
<evidence type="ECO:0000313" key="21">
    <source>
        <dbReference type="WBParaSite" id="NBR_0000964501-mRNA-1"/>
    </source>
</evidence>
<dbReference type="PROSITE" id="PS50005">
    <property type="entry name" value="TPR"/>
    <property type="match status" value="1"/>
</dbReference>
<gene>
    <name evidence="19" type="ORF">NBR_LOCUS9646</name>
</gene>
<dbReference type="Pfam" id="PF08409">
    <property type="entry name" value="TMTC_DUF1736"/>
    <property type="match status" value="1"/>
</dbReference>
<name>A0A158QZ63_NIPBR</name>
<reference evidence="19 20" key="2">
    <citation type="submission" date="2018-11" db="EMBL/GenBank/DDBJ databases">
        <authorList>
            <consortium name="Pathogen Informatics"/>
        </authorList>
    </citation>
    <scope>NUCLEOTIDE SEQUENCE [LARGE SCALE GENOMIC DNA]</scope>
</reference>
<dbReference type="InterPro" id="IPR013618">
    <property type="entry name" value="TMTC_DUF1736"/>
</dbReference>
<keyword evidence="7" id="KW-0808">Transferase</keyword>
<feature type="transmembrane region" description="Helical" evidence="17">
    <location>
        <begin position="357"/>
        <end position="380"/>
    </location>
</feature>
<keyword evidence="10 16" id="KW-0802">TPR repeat</keyword>
<evidence type="ECO:0000256" key="9">
    <source>
        <dbReference type="ARBA" id="ARBA00022737"/>
    </source>
</evidence>
<reference evidence="21" key="1">
    <citation type="submission" date="2016-04" db="UniProtKB">
        <authorList>
            <consortium name="WormBaseParasite"/>
        </authorList>
    </citation>
    <scope>IDENTIFICATION</scope>
</reference>
<evidence type="ECO:0000259" key="18">
    <source>
        <dbReference type="Pfam" id="PF08409"/>
    </source>
</evidence>
<evidence type="ECO:0000256" key="2">
    <source>
        <dbReference type="ARBA" id="ARBA00004141"/>
    </source>
</evidence>
<evidence type="ECO:0000256" key="12">
    <source>
        <dbReference type="ARBA" id="ARBA00022989"/>
    </source>
</evidence>
<dbReference type="GO" id="GO:0004169">
    <property type="term" value="F:dolichyl-phosphate-mannose-protein mannosyltransferase activity"/>
    <property type="evidence" value="ECO:0007669"/>
    <property type="project" value="UniProtKB-EC"/>
</dbReference>
<keyword evidence="12 17" id="KW-1133">Transmembrane helix</keyword>
<dbReference type="PANTHER" id="PTHR44216:SF3">
    <property type="entry name" value="PROTEIN O-MANNOSYL-TRANSFERASE TMTC2"/>
    <property type="match status" value="1"/>
</dbReference>
<comment type="function">
    <text evidence="1">Transfers mannosyl residues to the hydroxyl group of serine or threonine residues.</text>
</comment>
<evidence type="ECO:0000256" key="5">
    <source>
        <dbReference type="ARBA" id="ARBA00007882"/>
    </source>
</evidence>
<evidence type="ECO:0000256" key="10">
    <source>
        <dbReference type="ARBA" id="ARBA00022803"/>
    </source>
</evidence>
<dbReference type="UniPathway" id="UPA00378"/>